<dbReference type="Gene3D" id="1.20.1530.10">
    <property type="entry name" value="Na+/H+ antiporter like domain"/>
    <property type="match status" value="1"/>
</dbReference>
<dbReference type="PANTHER" id="PTHR30341">
    <property type="entry name" value="SODIUM ION/PROTON ANTIPORTER NHAA-RELATED"/>
    <property type="match status" value="1"/>
</dbReference>
<dbReference type="Pfam" id="PF06965">
    <property type="entry name" value="Na_H_antiport_1"/>
    <property type="match status" value="1"/>
</dbReference>
<accession>A0A6J6GF13</accession>
<dbReference type="PANTHER" id="PTHR30341:SF0">
    <property type="entry name" value="NA(+)_H(+) ANTIPORTER NHAA"/>
    <property type="match status" value="1"/>
</dbReference>
<sequence>MEFMNNAREWITTGPLVLFFFLAGIELRAELLDGAFRKRFSFLIPFAAALGGMAVPALIYFLIAKNSSAPVTAWGVPMATDLPLALLALLLLAKSVSNRIRGFLLALAIADDLGSILVVAIVYHHHIDVTRLFVSAALLLIFWKSAPRFPFVALIIGVLAWGVFKDSGIHPTVIGVLLGLLINEKESEWLVGKLTPVINYFVIPAFIITTLWIPWKITSDLIFSPIVLALVFARIIGKPLGIWLFGYLAMKLMGHRVIANRDLFLVGTLGTIGLSVSMLFANLADLGQELNGALIGVLITLPLALLLILISARLLKVSRTQEQSQEY</sequence>
<comment type="subcellular location">
    <subcellularLocation>
        <location evidence="1">Cell inner membrane</location>
        <topology evidence="1">Multi-pass membrane protein</topology>
    </subcellularLocation>
</comment>
<dbReference type="GO" id="GO:0015385">
    <property type="term" value="F:sodium:proton antiporter activity"/>
    <property type="evidence" value="ECO:0007669"/>
    <property type="project" value="TreeGrafter"/>
</dbReference>
<protein>
    <submittedName>
        <fullName evidence="8">Unannotated protein</fullName>
    </submittedName>
</protein>
<evidence type="ECO:0000256" key="4">
    <source>
        <dbReference type="ARBA" id="ARBA00022989"/>
    </source>
</evidence>
<evidence type="ECO:0000256" key="1">
    <source>
        <dbReference type="ARBA" id="ARBA00004429"/>
    </source>
</evidence>
<organism evidence="8">
    <name type="scientific">freshwater metagenome</name>
    <dbReference type="NCBI Taxonomy" id="449393"/>
    <lineage>
        <taxon>unclassified sequences</taxon>
        <taxon>metagenomes</taxon>
        <taxon>ecological metagenomes</taxon>
    </lineage>
</organism>
<feature type="transmembrane region" description="Helical" evidence="6">
    <location>
        <begin position="41"/>
        <end position="63"/>
    </location>
</feature>
<dbReference type="InterPro" id="IPR023171">
    <property type="entry name" value="Na/H_antiporter_dom_sf"/>
</dbReference>
<keyword evidence="3 6" id="KW-0812">Transmembrane</keyword>
<feature type="transmembrane region" description="Helical" evidence="6">
    <location>
        <begin position="262"/>
        <end position="281"/>
    </location>
</feature>
<keyword evidence="2" id="KW-1003">Cell membrane</keyword>
<feature type="transmembrane region" description="Helical" evidence="6">
    <location>
        <begin position="221"/>
        <end position="250"/>
    </location>
</feature>
<feature type="transmembrane region" description="Helical" evidence="6">
    <location>
        <begin position="104"/>
        <end position="125"/>
    </location>
</feature>
<name>A0A6J6GF13_9ZZZZ</name>
<dbReference type="GO" id="GO:0006885">
    <property type="term" value="P:regulation of pH"/>
    <property type="evidence" value="ECO:0007669"/>
    <property type="project" value="InterPro"/>
</dbReference>
<keyword evidence="5 6" id="KW-0472">Membrane</keyword>
<evidence type="ECO:0000313" key="8">
    <source>
        <dbReference type="EMBL" id="CAB4599886.1"/>
    </source>
</evidence>
<evidence type="ECO:0000256" key="6">
    <source>
        <dbReference type="SAM" id="Phobius"/>
    </source>
</evidence>
<gene>
    <name evidence="7" type="ORF">UFOPK1425_00146</name>
    <name evidence="8" type="ORF">UFOPK1842_00077</name>
</gene>
<evidence type="ECO:0000256" key="2">
    <source>
        <dbReference type="ARBA" id="ARBA00022475"/>
    </source>
</evidence>
<keyword evidence="4 6" id="KW-1133">Transmembrane helix</keyword>
<dbReference type="EMBL" id="CAEZSJ010000014">
    <property type="protein sequence ID" value="CAB4533107.1"/>
    <property type="molecule type" value="Genomic_DNA"/>
</dbReference>
<feature type="transmembrane region" description="Helical" evidence="6">
    <location>
        <begin position="293"/>
        <end position="315"/>
    </location>
</feature>
<feature type="transmembrane region" description="Helical" evidence="6">
    <location>
        <begin position="12"/>
        <end position="29"/>
    </location>
</feature>
<evidence type="ECO:0000256" key="5">
    <source>
        <dbReference type="ARBA" id="ARBA00023136"/>
    </source>
</evidence>
<dbReference type="GO" id="GO:0005886">
    <property type="term" value="C:plasma membrane"/>
    <property type="evidence" value="ECO:0007669"/>
    <property type="project" value="UniProtKB-SubCell"/>
</dbReference>
<reference evidence="8" key="1">
    <citation type="submission" date="2020-05" db="EMBL/GenBank/DDBJ databases">
        <authorList>
            <person name="Chiriac C."/>
            <person name="Salcher M."/>
            <person name="Ghai R."/>
            <person name="Kavagutti S V."/>
        </authorList>
    </citation>
    <scope>NUCLEOTIDE SEQUENCE</scope>
</reference>
<feature type="transmembrane region" description="Helical" evidence="6">
    <location>
        <begin position="145"/>
        <end position="164"/>
    </location>
</feature>
<feature type="transmembrane region" description="Helical" evidence="6">
    <location>
        <begin position="197"/>
        <end position="215"/>
    </location>
</feature>
<dbReference type="AlphaFoldDB" id="A0A6J6GF13"/>
<proteinExistence type="predicted"/>
<evidence type="ECO:0000256" key="3">
    <source>
        <dbReference type="ARBA" id="ARBA00022692"/>
    </source>
</evidence>
<dbReference type="EMBL" id="CAEZUQ010000004">
    <property type="protein sequence ID" value="CAB4599886.1"/>
    <property type="molecule type" value="Genomic_DNA"/>
</dbReference>
<evidence type="ECO:0000313" key="7">
    <source>
        <dbReference type="EMBL" id="CAB4533107.1"/>
    </source>
</evidence>
<dbReference type="InterPro" id="IPR004670">
    <property type="entry name" value="NhaA"/>
</dbReference>
<feature type="transmembrane region" description="Helical" evidence="6">
    <location>
        <begin position="69"/>
        <end position="92"/>
    </location>
</feature>